<evidence type="ECO:0000256" key="2">
    <source>
        <dbReference type="ARBA" id="ARBA00008598"/>
    </source>
</evidence>
<keyword evidence="8" id="KW-0378">Hydrolase</keyword>
<protein>
    <recommendedName>
        <fullName evidence="3">type I site-specific deoxyribonuclease</fullName>
        <ecNumber evidence="3">3.1.21.3</ecNumber>
    </recommendedName>
</protein>
<dbReference type="GO" id="GO:0009035">
    <property type="term" value="F:type I site-specific deoxyribonuclease activity"/>
    <property type="evidence" value="ECO:0007669"/>
    <property type="project" value="UniProtKB-EC"/>
</dbReference>
<dbReference type="PANTHER" id="PTHR30195:SF15">
    <property type="entry name" value="TYPE I RESTRICTION ENZYME HINDI ENDONUCLEASE SUBUNIT"/>
    <property type="match status" value="1"/>
</dbReference>
<comment type="similarity">
    <text evidence="2">Belongs to the HsdR family.</text>
</comment>
<evidence type="ECO:0000256" key="7">
    <source>
        <dbReference type="ARBA" id="ARBA00022759"/>
    </source>
</evidence>
<dbReference type="GO" id="GO:0003677">
    <property type="term" value="F:DNA binding"/>
    <property type="evidence" value="ECO:0007669"/>
    <property type="project" value="UniProtKB-KW"/>
</dbReference>
<evidence type="ECO:0000256" key="4">
    <source>
        <dbReference type="ARBA" id="ARBA00022722"/>
    </source>
</evidence>
<dbReference type="Pfam" id="PF04313">
    <property type="entry name" value="HSDR_N"/>
    <property type="match status" value="1"/>
</dbReference>
<evidence type="ECO:0000313" key="14">
    <source>
        <dbReference type="Proteomes" id="UP000269198"/>
    </source>
</evidence>
<dbReference type="Gene3D" id="3.90.1570.50">
    <property type="match status" value="1"/>
</dbReference>
<keyword evidence="10" id="KW-0238">DNA-binding</keyword>
<dbReference type="AlphaFoldDB" id="A0A3N0E8R2"/>
<evidence type="ECO:0000256" key="11">
    <source>
        <dbReference type="SAM" id="MobiDB-lite"/>
    </source>
</evidence>
<evidence type="ECO:0000256" key="1">
    <source>
        <dbReference type="ARBA" id="ARBA00000851"/>
    </source>
</evidence>
<keyword evidence="14" id="KW-1185">Reference proteome</keyword>
<sequence>MHCRCPRARATGRHDPADHRPPPPTAVDRALTIATAPRSADARQENRTAHSHLTGGVRFTHADEYGAEHSPTMRLADFHSPGANTFRAVSQVRLLDGDRERRFDVVLYVNGLPLAAVELKNASDEREVLSLADRFRESATRNFALASRERQRRTRRRERRKPNQNNRNEPPSRIERNPERLSRRRADPERGCRAHTRPSSIRILPGNDSL</sequence>
<feature type="domain" description="Restriction endonuclease type I HsdR N-terminal" evidence="12">
    <location>
        <begin position="38"/>
        <end position="123"/>
    </location>
</feature>
<evidence type="ECO:0000256" key="10">
    <source>
        <dbReference type="ARBA" id="ARBA00023125"/>
    </source>
</evidence>
<dbReference type="InterPro" id="IPR007409">
    <property type="entry name" value="Restrct_endonuc_type1_HsdR_N"/>
</dbReference>
<dbReference type="EC" id="3.1.21.3" evidence="3"/>
<dbReference type="CDD" id="cd22332">
    <property type="entry name" value="HsdR_N"/>
    <property type="match status" value="1"/>
</dbReference>
<gene>
    <name evidence="13" type="ORF">EFW17_13140</name>
</gene>
<evidence type="ECO:0000256" key="5">
    <source>
        <dbReference type="ARBA" id="ARBA00022741"/>
    </source>
</evidence>
<keyword evidence="5" id="KW-0547">Nucleotide-binding</keyword>
<proteinExistence type="inferred from homology"/>
<evidence type="ECO:0000313" key="13">
    <source>
        <dbReference type="EMBL" id="RNL84170.1"/>
    </source>
</evidence>
<comment type="caution">
    <text evidence="13">The sequence shown here is derived from an EMBL/GenBank/DDBJ whole genome shotgun (WGS) entry which is preliminary data.</text>
</comment>
<keyword evidence="9" id="KW-0067">ATP-binding</keyword>
<evidence type="ECO:0000256" key="3">
    <source>
        <dbReference type="ARBA" id="ARBA00012654"/>
    </source>
</evidence>
<feature type="compositionally biased region" description="Basic residues" evidence="11">
    <location>
        <begin position="150"/>
        <end position="162"/>
    </location>
</feature>
<dbReference type="InterPro" id="IPR051268">
    <property type="entry name" value="Type-I_R_enzyme_R_subunit"/>
</dbReference>
<dbReference type="GO" id="GO:0009307">
    <property type="term" value="P:DNA restriction-modification system"/>
    <property type="evidence" value="ECO:0007669"/>
    <property type="project" value="UniProtKB-KW"/>
</dbReference>
<feature type="compositionally biased region" description="Basic and acidic residues" evidence="11">
    <location>
        <begin position="170"/>
        <end position="192"/>
    </location>
</feature>
<keyword evidence="6" id="KW-0680">Restriction system</keyword>
<keyword evidence="4" id="KW-0540">Nuclease</keyword>
<name>A0A3N0E8R2_9ACTN</name>
<dbReference type="Proteomes" id="UP000269198">
    <property type="component" value="Unassembled WGS sequence"/>
</dbReference>
<evidence type="ECO:0000259" key="12">
    <source>
        <dbReference type="Pfam" id="PF04313"/>
    </source>
</evidence>
<dbReference type="PANTHER" id="PTHR30195">
    <property type="entry name" value="TYPE I SITE-SPECIFIC DEOXYRIBONUCLEASE PROTEIN SUBUNIT M AND R"/>
    <property type="match status" value="1"/>
</dbReference>
<accession>A0A3N0E8R2</accession>
<comment type="catalytic activity">
    <reaction evidence="1">
        <text>Endonucleolytic cleavage of DNA to give random double-stranded fragments with terminal 5'-phosphates, ATP is simultaneously hydrolyzed.</text>
        <dbReference type="EC" id="3.1.21.3"/>
    </reaction>
</comment>
<organism evidence="13 14">
    <name type="scientific">Halostreptopolyspora alba</name>
    <dbReference type="NCBI Taxonomy" id="2487137"/>
    <lineage>
        <taxon>Bacteria</taxon>
        <taxon>Bacillati</taxon>
        <taxon>Actinomycetota</taxon>
        <taxon>Actinomycetes</taxon>
        <taxon>Streptosporangiales</taxon>
        <taxon>Nocardiopsidaceae</taxon>
        <taxon>Halostreptopolyspora</taxon>
    </lineage>
</organism>
<evidence type="ECO:0000256" key="9">
    <source>
        <dbReference type="ARBA" id="ARBA00022840"/>
    </source>
</evidence>
<feature type="region of interest" description="Disordered" evidence="11">
    <location>
        <begin position="142"/>
        <end position="210"/>
    </location>
</feature>
<dbReference type="EMBL" id="RJMB01000012">
    <property type="protein sequence ID" value="RNL84170.1"/>
    <property type="molecule type" value="Genomic_DNA"/>
</dbReference>
<dbReference type="OrthoDB" id="9758243at2"/>
<feature type="region of interest" description="Disordered" evidence="11">
    <location>
        <begin position="1"/>
        <end position="27"/>
    </location>
</feature>
<keyword evidence="7" id="KW-0255">Endonuclease</keyword>
<feature type="compositionally biased region" description="Basic and acidic residues" evidence="11">
    <location>
        <begin position="12"/>
        <end position="21"/>
    </location>
</feature>
<reference evidence="13 14" key="1">
    <citation type="submission" date="2018-11" db="EMBL/GenBank/DDBJ databases">
        <title>The genome draft of YIM 96095.</title>
        <authorList>
            <person name="Tang S.-K."/>
            <person name="Chunyu W.-X."/>
            <person name="Feng Y.-Z."/>
        </authorList>
    </citation>
    <scope>NUCLEOTIDE SEQUENCE [LARGE SCALE GENOMIC DNA]</scope>
    <source>
        <strain evidence="13 14">YIM 96095</strain>
    </source>
</reference>
<feature type="compositionally biased region" description="Basic residues" evidence="11">
    <location>
        <begin position="1"/>
        <end position="11"/>
    </location>
</feature>
<evidence type="ECO:0000256" key="6">
    <source>
        <dbReference type="ARBA" id="ARBA00022747"/>
    </source>
</evidence>
<evidence type="ECO:0000256" key="8">
    <source>
        <dbReference type="ARBA" id="ARBA00022801"/>
    </source>
</evidence>
<dbReference type="GO" id="GO:0005524">
    <property type="term" value="F:ATP binding"/>
    <property type="evidence" value="ECO:0007669"/>
    <property type="project" value="UniProtKB-KW"/>
</dbReference>